<name>A0A1Y5Y839_KIBAR</name>
<feature type="chain" id="PRO_5012599426" evidence="1">
    <location>
        <begin position="34"/>
        <end position="91"/>
    </location>
</feature>
<feature type="signal peptide" evidence="1">
    <location>
        <begin position="1"/>
        <end position="33"/>
    </location>
</feature>
<dbReference type="EMBL" id="FWXV01000018">
    <property type="protein sequence ID" value="SMD26937.1"/>
    <property type="molecule type" value="Genomic_DNA"/>
</dbReference>
<sequence>MHRKIRTGLAAFATTAAVTGAILTLAGTPAAIAAPAAAEGSAGVQALKWKGPYSEAECLTVQGEYRRYYKITIPCKYFASTGYYFEYDNGQ</sequence>
<dbReference type="RefSeq" id="WP_084434577.1">
    <property type="nucleotide sequence ID" value="NZ_FWXV01000018.1"/>
</dbReference>
<reference evidence="2 3" key="1">
    <citation type="submission" date="2017-04" db="EMBL/GenBank/DDBJ databases">
        <authorList>
            <person name="Afonso C.L."/>
            <person name="Miller P.J."/>
            <person name="Scott M.A."/>
            <person name="Spackman E."/>
            <person name="Goraichik I."/>
            <person name="Dimitrov K.M."/>
            <person name="Suarez D.L."/>
            <person name="Swayne D.E."/>
        </authorList>
    </citation>
    <scope>NUCLEOTIDE SEQUENCE [LARGE SCALE GENOMIC DNA]</scope>
    <source>
        <strain evidence="2 3">DSM 43828</strain>
    </source>
</reference>
<proteinExistence type="predicted"/>
<dbReference type="OrthoDB" id="5197649at2"/>
<organism evidence="2 3">
    <name type="scientific">Kibdelosporangium aridum</name>
    <dbReference type="NCBI Taxonomy" id="2030"/>
    <lineage>
        <taxon>Bacteria</taxon>
        <taxon>Bacillati</taxon>
        <taxon>Actinomycetota</taxon>
        <taxon>Actinomycetes</taxon>
        <taxon>Pseudonocardiales</taxon>
        <taxon>Pseudonocardiaceae</taxon>
        <taxon>Kibdelosporangium</taxon>
    </lineage>
</organism>
<protein>
    <submittedName>
        <fullName evidence="2">Uncharacterized protein</fullName>
    </submittedName>
</protein>
<keyword evidence="1" id="KW-0732">Signal</keyword>
<dbReference type="Proteomes" id="UP000192674">
    <property type="component" value="Unassembled WGS sequence"/>
</dbReference>
<evidence type="ECO:0000313" key="3">
    <source>
        <dbReference type="Proteomes" id="UP000192674"/>
    </source>
</evidence>
<gene>
    <name evidence="2" type="ORF">SAMN05661093_10524</name>
</gene>
<evidence type="ECO:0000313" key="2">
    <source>
        <dbReference type="EMBL" id="SMD26937.1"/>
    </source>
</evidence>
<accession>A0A1Y5Y839</accession>
<evidence type="ECO:0000256" key="1">
    <source>
        <dbReference type="SAM" id="SignalP"/>
    </source>
</evidence>
<keyword evidence="3" id="KW-1185">Reference proteome</keyword>
<dbReference type="AlphaFoldDB" id="A0A1Y5Y839"/>